<feature type="region of interest" description="Disordered" evidence="1">
    <location>
        <begin position="120"/>
        <end position="161"/>
    </location>
</feature>
<evidence type="ECO:0000256" key="1">
    <source>
        <dbReference type="SAM" id="MobiDB-lite"/>
    </source>
</evidence>
<organism evidence="3 4">
    <name type="scientific">Streptomyces spongiicola</name>
    <dbReference type="NCBI Taxonomy" id="1690221"/>
    <lineage>
        <taxon>Bacteria</taxon>
        <taxon>Bacillati</taxon>
        <taxon>Actinomycetota</taxon>
        <taxon>Actinomycetes</taxon>
        <taxon>Kitasatosporales</taxon>
        <taxon>Streptomycetaceae</taxon>
        <taxon>Streptomyces</taxon>
    </lineage>
</organism>
<dbReference type="Proteomes" id="UP000265354">
    <property type="component" value="Unassembled WGS sequence"/>
</dbReference>
<name>A0A388T4Z0_9ACTN</name>
<keyword evidence="2" id="KW-0472">Membrane</keyword>
<feature type="compositionally biased region" description="Low complexity" evidence="1">
    <location>
        <begin position="139"/>
        <end position="157"/>
    </location>
</feature>
<evidence type="ECO:0000313" key="4">
    <source>
        <dbReference type="Proteomes" id="UP000265354"/>
    </source>
</evidence>
<proteinExistence type="predicted"/>
<feature type="transmembrane region" description="Helical" evidence="2">
    <location>
        <begin position="165"/>
        <end position="189"/>
    </location>
</feature>
<sequence length="190" mass="19922">MRCLFERHTGDGESMSAQLKVTAVELADVLWREHTVYRDRAGGVVIRGEHVRRWISLAPSGGRDELLLRAGRILDGGTTAPARSEAVVSGGAATAELAAVCRRLLAEAAADPLPCTVPSAGAPSARPGRFSLRSGGAGPRTARTARPARGGRPARASRSGRHTGLGSWAVIVCVAATVALYAWSAAAWYR</sequence>
<comment type="caution">
    <text evidence="3">The sequence shown here is derived from an EMBL/GenBank/DDBJ whole genome shotgun (WGS) entry which is preliminary data.</text>
</comment>
<evidence type="ECO:0000313" key="3">
    <source>
        <dbReference type="EMBL" id="GBQ02255.1"/>
    </source>
</evidence>
<gene>
    <name evidence="3" type="ORF">SSP531S_37120</name>
</gene>
<dbReference type="EMBL" id="BGZL01000010">
    <property type="protein sequence ID" value="GBQ02255.1"/>
    <property type="molecule type" value="Genomic_DNA"/>
</dbReference>
<dbReference type="AlphaFoldDB" id="A0A388T4Z0"/>
<reference evidence="3 4" key="1">
    <citation type="submission" date="2018-07" db="EMBL/GenBank/DDBJ databases">
        <title>Whole Genome Shotgun Sequence of Streptomyces spongiicola strain 531S.</title>
        <authorList>
            <person name="Dohra H."/>
            <person name="Kodani S."/>
        </authorList>
    </citation>
    <scope>NUCLEOTIDE SEQUENCE [LARGE SCALE GENOMIC DNA]</scope>
    <source>
        <strain evidence="3 4">531S</strain>
    </source>
</reference>
<accession>A0A388T4Z0</accession>
<evidence type="ECO:0000256" key="2">
    <source>
        <dbReference type="SAM" id="Phobius"/>
    </source>
</evidence>
<keyword evidence="2" id="KW-0812">Transmembrane</keyword>
<protein>
    <submittedName>
        <fullName evidence="3">Uncharacterized protein</fullName>
    </submittedName>
</protein>
<keyword evidence="2" id="KW-1133">Transmembrane helix</keyword>